<dbReference type="EMBL" id="LK995472">
    <property type="protein sequence ID" value="CED90455.1"/>
    <property type="molecule type" value="Genomic_DNA"/>
</dbReference>
<evidence type="ECO:0000313" key="2">
    <source>
        <dbReference type="EMBL" id="CED90455.1"/>
    </source>
</evidence>
<feature type="signal peptide" evidence="1">
    <location>
        <begin position="1"/>
        <end position="21"/>
    </location>
</feature>
<dbReference type="RefSeq" id="WP_210578902.1">
    <property type="nucleotide sequence ID" value="NZ_LK995472.1"/>
</dbReference>
<accession>A0A1L7R9D7</accession>
<reference evidence="2" key="1">
    <citation type="submission" date="2014-07" db="EMBL/GenBank/DDBJ databases">
        <authorList>
            <person name="Zhang J.E."/>
            <person name="Yang H."/>
            <person name="Guo J."/>
            <person name="Deng Z."/>
            <person name="Luo H."/>
            <person name="Luo M."/>
            <person name="Zhao B."/>
        </authorList>
    </citation>
    <scope>NUCLEOTIDE SEQUENCE</scope>
    <source>
        <strain evidence="2">AM4</strain>
    </source>
</reference>
<feature type="chain" id="PRO_5012137363" description="Secreted protein" evidence="1">
    <location>
        <begin position="22"/>
        <end position="131"/>
    </location>
</feature>
<evidence type="ECO:0008006" key="3">
    <source>
        <dbReference type="Google" id="ProtNLM"/>
    </source>
</evidence>
<keyword evidence="1" id="KW-0732">Signal</keyword>
<sequence length="131" mass="13360">MLKTILGGLAVSVLASAPATASPSIPAPAELEPGYAYRVEGGDLLTVGRIVDRVLPGESAEADRCGGIDGRVRAEIDLDVPGLTWSGSDGCLRWAQATDGDGRVHRYWVTPGADVVYVVELAGAAGVGVSG</sequence>
<protein>
    <recommendedName>
        <fullName evidence="3">Secreted protein</fullName>
    </recommendedName>
</protein>
<name>A0A1L7R9D7_9ACTO</name>
<proteinExistence type="predicted"/>
<evidence type="ECO:0000256" key="1">
    <source>
        <dbReference type="SAM" id="SignalP"/>
    </source>
</evidence>
<gene>
    <name evidence="2" type="ORF">AAM4_0560</name>
</gene>
<organism evidence="2">
    <name type="scientific">Actinomyces succiniciruminis</name>
    <dbReference type="NCBI Taxonomy" id="1522002"/>
    <lineage>
        <taxon>Bacteria</taxon>
        <taxon>Bacillati</taxon>
        <taxon>Actinomycetota</taxon>
        <taxon>Actinomycetes</taxon>
        <taxon>Actinomycetales</taxon>
        <taxon>Actinomycetaceae</taxon>
        <taxon>Actinomyces</taxon>
    </lineage>
</organism>
<dbReference type="AlphaFoldDB" id="A0A1L7R9D7"/>